<dbReference type="AlphaFoldDB" id="A0A916W706"/>
<comment type="similarity">
    <text evidence="1">Belongs to the RutC family.</text>
</comment>
<sequence length="125" mass="13266">MNQIETLNAPAAIGPYSQAIRHGDLLFVSGQLPLDPATGEFNSEDAAEQIRQCVKNIAAIAEAAGTSLKNTIKTTILTTELSRFAEINAAYGEFFTAPYPARATFEVSALPRGAKVEVEAIIAIA</sequence>
<dbReference type="Gene3D" id="3.30.1330.40">
    <property type="entry name" value="RutC-like"/>
    <property type="match status" value="1"/>
</dbReference>
<proteinExistence type="inferred from homology"/>
<dbReference type="PANTHER" id="PTHR11803">
    <property type="entry name" value="2-IMINOBUTANOATE/2-IMINOPROPANOATE DEAMINASE RIDA"/>
    <property type="match status" value="1"/>
</dbReference>
<dbReference type="FunFam" id="3.30.1330.40:FF:000001">
    <property type="entry name" value="L-PSP family endoribonuclease"/>
    <property type="match status" value="1"/>
</dbReference>
<gene>
    <name evidence="2" type="ORF">GCM10011385_28470</name>
</gene>
<dbReference type="EMBL" id="BMIF01000008">
    <property type="protein sequence ID" value="GGA72871.1"/>
    <property type="molecule type" value="Genomic_DNA"/>
</dbReference>
<organism evidence="2 3">
    <name type="scientific">Nitratireductor aestuarii</name>
    <dbReference type="NCBI Taxonomy" id="1735103"/>
    <lineage>
        <taxon>Bacteria</taxon>
        <taxon>Pseudomonadati</taxon>
        <taxon>Pseudomonadota</taxon>
        <taxon>Alphaproteobacteria</taxon>
        <taxon>Hyphomicrobiales</taxon>
        <taxon>Phyllobacteriaceae</taxon>
        <taxon>Nitratireductor</taxon>
    </lineage>
</organism>
<dbReference type="InterPro" id="IPR035959">
    <property type="entry name" value="RutC-like_sf"/>
</dbReference>
<reference evidence="2" key="1">
    <citation type="journal article" date="2014" name="Int. J. Syst. Evol. Microbiol.">
        <title>Complete genome sequence of Corynebacterium casei LMG S-19264T (=DSM 44701T), isolated from a smear-ripened cheese.</title>
        <authorList>
            <consortium name="US DOE Joint Genome Institute (JGI-PGF)"/>
            <person name="Walter F."/>
            <person name="Albersmeier A."/>
            <person name="Kalinowski J."/>
            <person name="Ruckert C."/>
        </authorList>
    </citation>
    <scope>NUCLEOTIDE SEQUENCE</scope>
    <source>
        <strain evidence="2">CGMCC 1.15320</strain>
    </source>
</reference>
<name>A0A916W706_9HYPH</name>
<evidence type="ECO:0000313" key="2">
    <source>
        <dbReference type="EMBL" id="GGA72871.1"/>
    </source>
</evidence>
<dbReference type="GO" id="GO:0005829">
    <property type="term" value="C:cytosol"/>
    <property type="evidence" value="ECO:0007669"/>
    <property type="project" value="TreeGrafter"/>
</dbReference>
<evidence type="ECO:0000313" key="3">
    <source>
        <dbReference type="Proteomes" id="UP000636264"/>
    </source>
</evidence>
<dbReference type="Proteomes" id="UP000636264">
    <property type="component" value="Unassembled WGS sequence"/>
</dbReference>
<dbReference type="RefSeq" id="WP_188721740.1">
    <property type="nucleotide sequence ID" value="NZ_BMIF01000008.1"/>
</dbReference>
<dbReference type="SUPFAM" id="SSF55298">
    <property type="entry name" value="YjgF-like"/>
    <property type="match status" value="1"/>
</dbReference>
<dbReference type="CDD" id="cd00448">
    <property type="entry name" value="YjgF_YER057c_UK114_family"/>
    <property type="match status" value="1"/>
</dbReference>
<dbReference type="GO" id="GO:0019239">
    <property type="term" value="F:deaminase activity"/>
    <property type="evidence" value="ECO:0007669"/>
    <property type="project" value="TreeGrafter"/>
</dbReference>
<dbReference type="Pfam" id="PF01042">
    <property type="entry name" value="Ribonuc_L-PSP"/>
    <property type="match status" value="1"/>
</dbReference>
<protein>
    <submittedName>
        <fullName evidence="2">RutC family protein y4sK</fullName>
    </submittedName>
</protein>
<dbReference type="InterPro" id="IPR006175">
    <property type="entry name" value="YjgF/YER057c/UK114"/>
</dbReference>
<dbReference type="NCBIfam" id="TIGR00004">
    <property type="entry name" value="Rid family detoxifying hydrolase"/>
    <property type="match status" value="1"/>
</dbReference>
<keyword evidence="3" id="KW-1185">Reference proteome</keyword>
<dbReference type="PANTHER" id="PTHR11803:SF39">
    <property type="entry name" value="2-IMINOBUTANOATE_2-IMINOPROPANOATE DEAMINASE"/>
    <property type="match status" value="1"/>
</dbReference>
<evidence type="ECO:0000256" key="1">
    <source>
        <dbReference type="ARBA" id="ARBA00010552"/>
    </source>
</evidence>
<reference evidence="2" key="2">
    <citation type="submission" date="2020-09" db="EMBL/GenBank/DDBJ databases">
        <authorList>
            <person name="Sun Q."/>
            <person name="Zhou Y."/>
        </authorList>
    </citation>
    <scope>NUCLEOTIDE SEQUENCE</scope>
    <source>
        <strain evidence="2">CGMCC 1.15320</strain>
    </source>
</reference>
<dbReference type="InterPro" id="IPR006056">
    <property type="entry name" value="RidA"/>
</dbReference>
<comment type="caution">
    <text evidence="2">The sequence shown here is derived from an EMBL/GenBank/DDBJ whole genome shotgun (WGS) entry which is preliminary data.</text>
</comment>
<accession>A0A916W706</accession>